<evidence type="ECO:0000256" key="1">
    <source>
        <dbReference type="SAM" id="MobiDB-lite"/>
    </source>
</evidence>
<feature type="compositionally biased region" description="Basic and acidic residues" evidence="1">
    <location>
        <begin position="127"/>
        <end position="148"/>
    </location>
</feature>
<comment type="caution">
    <text evidence="2">The sequence shown here is derived from an EMBL/GenBank/DDBJ whole genome shotgun (WGS) entry which is preliminary data.</text>
</comment>
<feature type="region of interest" description="Disordered" evidence="1">
    <location>
        <begin position="980"/>
        <end position="1031"/>
    </location>
</feature>
<evidence type="ECO:0000313" key="2">
    <source>
        <dbReference type="EMBL" id="TFJ82598.1"/>
    </source>
</evidence>
<sequence length="1348" mass="145876">MELGLLFPSPSAVADALLMTLEEDVVADLDELEDNSWGGVQDEAEAQALGSLGSGGSSWGGLEDELSSQRGSPLRSLVSTAPNGSAGSENNPLQEGWKQVINEREGEDMEGEKKWVEVEEMEEVEEGDRRTPESRRIKKVKEREREGGGEESVDEGEIGKKSGGSRQDKFVDFGHEARIGGVAEALAQEAQPDCPLAATAEERVHCLLVDRRSNLPPSATAKAFEIIIPELPSPVAFSTAGAPLARPSALDVTTRPLPLRRLVLPSPESLLLHPIGDSRGVGGVSLEEVKAGRMEARGRSGPPSEAEPSLPAVGAVPPRLGMEAERLEGSSSGCEDASFRQSEANAGLGNSSFKDALELPRDDSSQDRDGGSLSGFKSLDSVEGLGEEELISGVCLQKGAHSRAAGASPWGAGAEDSPQSSPPRSSILAQGWGYLALILPDRLAGRKRREERHHSRSPFSSSSLPAASGSSSVLSPSSVAPSPRSASPAVFRPGVFVFQPAIPACNNFQEIADVDAEEVTKFERLEALPAVGEYEAEAAEKELAPSRAPKVSTESGQGNRRGGCKQLQSQFGDKKGASRASSTNSLLLCGYAGDEGAIPDVTDQASVTCFVPADLSPTTPERGGTGAVSVSSVRSPAIDPEEGTSCGTFLLSTKEIVQGLKGGIEEGDARLARGRRIHHGIEEEERREGQERVYSGQRGAVSVIPIARCTSASGNGQIGVTSATNSESPRHIMITPPLSLGPTHASELGPELPTSMTSFRPDDGNMSVGNASYKSGPSSFISTAFSGLSNSVLSPPVAQSVQPPSSFEVLKQFDMSACAFTSSSITRGHTLAVSPPRILLPRCAKDSTLCLNQEEGAAHALSRESPASLKDTDAVDALDHVKVERGEANFHNFSPVQEVAWGDTCATFDQTTFESSLLYGQENEAHNDRMHAKATPPMVNMEIIYNFNRHEHREQEGPTASRCRWDEGKVRYFELLKERQEDKREEVAPREQKENKLREEAVEKEGDIETLEEMDGEEEELKGDRSPKRHEKEGIVVNDMILEGMTGNGTRKSGVRDISRTIASAEGTSFPMIAEKKAAALRLQRKWRMVLARREVSGVQEELEVAGNSRTTGVQRTMILTLSSSKSCLPGEHVQESICVTSTEQRQGAIHVRQEAVMLNTATPTAGLGNGKRPMWLKNLKRCFKRIVTPVQGKFNHFIDAGRLKRQQAAILRLQTWLRKCIRRRLVSDTDVTAKWQNMAIGLSRKRQKQQRKQFDMDLTRRVSAVLTIQRVARGWGVKSAALALEAKMRIDTASLLQRALLKLFLDAEYRRCCALQEAGAGLTRKMEEFEETKAKEVLKRFEHSGKD</sequence>
<feature type="region of interest" description="Disordered" evidence="1">
    <location>
        <begin position="618"/>
        <end position="639"/>
    </location>
</feature>
<proteinExistence type="predicted"/>
<feature type="compositionally biased region" description="Basic and acidic residues" evidence="1">
    <location>
        <begin position="355"/>
        <end position="370"/>
    </location>
</feature>
<feature type="region of interest" description="Disordered" evidence="1">
    <location>
        <begin position="48"/>
        <end position="96"/>
    </location>
</feature>
<feature type="compositionally biased region" description="Basic residues" evidence="1">
    <location>
        <begin position="445"/>
        <end position="456"/>
    </location>
</feature>
<dbReference type="EMBL" id="SDOX01000096">
    <property type="protein sequence ID" value="TFJ82598.1"/>
    <property type="molecule type" value="Genomic_DNA"/>
</dbReference>
<feature type="region of interest" description="Disordered" evidence="1">
    <location>
        <begin position="445"/>
        <end position="486"/>
    </location>
</feature>
<feature type="compositionally biased region" description="Basic and acidic residues" evidence="1">
    <location>
        <begin position="980"/>
        <end position="1007"/>
    </location>
</feature>
<feature type="region of interest" description="Disordered" evidence="1">
    <location>
        <begin position="293"/>
        <end position="316"/>
    </location>
</feature>
<feature type="region of interest" description="Disordered" evidence="1">
    <location>
        <begin position="122"/>
        <end position="168"/>
    </location>
</feature>
<feature type="region of interest" description="Disordered" evidence="1">
    <location>
        <begin position="538"/>
        <end position="579"/>
    </location>
</feature>
<dbReference type="Proteomes" id="UP000355283">
    <property type="component" value="Unassembled WGS sequence"/>
</dbReference>
<feature type="compositionally biased region" description="Polar residues" evidence="1">
    <location>
        <begin position="417"/>
        <end position="426"/>
    </location>
</feature>
<keyword evidence="3" id="KW-1185">Reference proteome</keyword>
<name>A0A4D9D1R6_9STRA</name>
<feature type="compositionally biased region" description="Basic and acidic residues" evidence="1">
    <location>
        <begin position="1022"/>
        <end position="1031"/>
    </location>
</feature>
<dbReference type="PROSITE" id="PS50096">
    <property type="entry name" value="IQ"/>
    <property type="match status" value="1"/>
</dbReference>
<protein>
    <submittedName>
        <fullName evidence="2">Uncharacterized protein</fullName>
    </submittedName>
</protein>
<feature type="compositionally biased region" description="Low complexity" evidence="1">
    <location>
        <begin position="457"/>
        <end position="486"/>
    </location>
</feature>
<feature type="region of interest" description="Disordered" evidence="1">
    <location>
        <begin position="345"/>
        <end position="375"/>
    </location>
</feature>
<organism evidence="2 3">
    <name type="scientific">Nannochloropsis salina CCMP1776</name>
    <dbReference type="NCBI Taxonomy" id="1027361"/>
    <lineage>
        <taxon>Eukaryota</taxon>
        <taxon>Sar</taxon>
        <taxon>Stramenopiles</taxon>
        <taxon>Ochrophyta</taxon>
        <taxon>Eustigmatophyceae</taxon>
        <taxon>Eustigmatales</taxon>
        <taxon>Monodopsidaceae</taxon>
        <taxon>Microchloropsis</taxon>
        <taxon>Microchloropsis salina</taxon>
    </lineage>
</organism>
<feature type="compositionally biased region" description="Polar residues" evidence="1">
    <location>
        <begin position="77"/>
        <end position="93"/>
    </location>
</feature>
<reference evidence="2 3" key="1">
    <citation type="submission" date="2019-01" db="EMBL/GenBank/DDBJ databases">
        <title>Nuclear Genome Assembly of the Microalgal Biofuel strain Nannochloropsis salina CCMP1776.</title>
        <authorList>
            <person name="Hovde B."/>
        </authorList>
    </citation>
    <scope>NUCLEOTIDE SEQUENCE [LARGE SCALE GENOMIC DNA]</scope>
    <source>
        <strain evidence="2 3">CCMP1776</strain>
    </source>
</reference>
<accession>A0A4D9D1R6</accession>
<feature type="region of interest" description="Disordered" evidence="1">
    <location>
        <begin position="404"/>
        <end position="426"/>
    </location>
</feature>
<feature type="compositionally biased region" description="Acidic residues" evidence="1">
    <location>
        <begin position="1008"/>
        <end position="1021"/>
    </location>
</feature>
<gene>
    <name evidence="2" type="ORF">NSK_006024</name>
</gene>
<evidence type="ECO:0000313" key="3">
    <source>
        <dbReference type="Proteomes" id="UP000355283"/>
    </source>
</evidence>